<dbReference type="GO" id="GO:0006355">
    <property type="term" value="P:regulation of DNA-templated transcription"/>
    <property type="evidence" value="ECO:0007669"/>
    <property type="project" value="InterPro"/>
</dbReference>
<dbReference type="PROSITE" id="PS50805">
    <property type="entry name" value="KRAB"/>
    <property type="match status" value="1"/>
</dbReference>
<dbReference type="AlphaFoldDB" id="A0AAV7P3H0"/>
<feature type="compositionally biased region" description="Basic and acidic residues" evidence="1">
    <location>
        <begin position="177"/>
        <end position="191"/>
    </location>
</feature>
<dbReference type="PANTHER" id="PTHR23232">
    <property type="entry name" value="KRAB DOMAIN C2H2 ZINC FINGER"/>
    <property type="match status" value="1"/>
</dbReference>
<gene>
    <name evidence="3" type="ORF">NDU88_000194</name>
</gene>
<feature type="domain" description="KRAB" evidence="2">
    <location>
        <begin position="11"/>
        <end position="92"/>
    </location>
</feature>
<proteinExistence type="predicted"/>
<feature type="compositionally biased region" description="Basic and acidic residues" evidence="1">
    <location>
        <begin position="65"/>
        <end position="81"/>
    </location>
</feature>
<dbReference type="InterPro" id="IPR036051">
    <property type="entry name" value="KRAB_dom_sf"/>
</dbReference>
<organism evidence="3 4">
    <name type="scientific">Pleurodeles waltl</name>
    <name type="common">Iberian ribbed newt</name>
    <dbReference type="NCBI Taxonomy" id="8319"/>
    <lineage>
        <taxon>Eukaryota</taxon>
        <taxon>Metazoa</taxon>
        <taxon>Chordata</taxon>
        <taxon>Craniata</taxon>
        <taxon>Vertebrata</taxon>
        <taxon>Euteleostomi</taxon>
        <taxon>Amphibia</taxon>
        <taxon>Batrachia</taxon>
        <taxon>Caudata</taxon>
        <taxon>Salamandroidea</taxon>
        <taxon>Salamandridae</taxon>
        <taxon>Pleurodelinae</taxon>
        <taxon>Pleurodeles</taxon>
    </lineage>
</organism>
<reference evidence="3" key="1">
    <citation type="journal article" date="2022" name="bioRxiv">
        <title>Sequencing and chromosome-scale assembly of the giantPleurodeles waltlgenome.</title>
        <authorList>
            <person name="Brown T."/>
            <person name="Elewa A."/>
            <person name="Iarovenko S."/>
            <person name="Subramanian E."/>
            <person name="Araus A.J."/>
            <person name="Petzold A."/>
            <person name="Susuki M."/>
            <person name="Suzuki K.-i.T."/>
            <person name="Hayashi T."/>
            <person name="Toyoda A."/>
            <person name="Oliveira C."/>
            <person name="Osipova E."/>
            <person name="Leigh N.D."/>
            <person name="Simon A."/>
            <person name="Yun M.H."/>
        </authorList>
    </citation>
    <scope>NUCLEOTIDE SEQUENCE</scope>
    <source>
        <strain evidence="3">20211129_DDA</strain>
        <tissue evidence="3">Liver</tissue>
    </source>
</reference>
<feature type="region of interest" description="Disordered" evidence="1">
    <location>
        <begin position="65"/>
        <end position="91"/>
    </location>
</feature>
<dbReference type="CDD" id="cd07765">
    <property type="entry name" value="KRAB_A-box"/>
    <property type="match status" value="1"/>
</dbReference>
<evidence type="ECO:0000313" key="3">
    <source>
        <dbReference type="EMBL" id="KAJ1121674.1"/>
    </source>
</evidence>
<protein>
    <recommendedName>
        <fullName evidence="2">KRAB domain-containing protein</fullName>
    </recommendedName>
</protein>
<dbReference type="EMBL" id="JANPWB010000011">
    <property type="protein sequence ID" value="KAJ1121674.1"/>
    <property type="molecule type" value="Genomic_DNA"/>
</dbReference>
<name>A0AAV7P3H0_PLEWA</name>
<dbReference type="Gene3D" id="6.10.140.140">
    <property type="match status" value="1"/>
</dbReference>
<evidence type="ECO:0000259" key="2">
    <source>
        <dbReference type="PROSITE" id="PS50805"/>
    </source>
</evidence>
<evidence type="ECO:0000256" key="1">
    <source>
        <dbReference type="SAM" id="MobiDB-lite"/>
    </source>
</evidence>
<feature type="region of interest" description="Disordered" evidence="1">
    <location>
        <begin position="174"/>
        <end position="381"/>
    </location>
</feature>
<dbReference type="PANTHER" id="PTHR23232:SF163">
    <property type="entry name" value="ZINC FINGER PROTEIN 589"/>
    <property type="match status" value="1"/>
</dbReference>
<dbReference type="SUPFAM" id="SSF109640">
    <property type="entry name" value="KRAB domain (Kruppel-associated box)"/>
    <property type="match status" value="1"/>
</dbReference>
<dbReference type="SMART" id="SM00349">
    <property type="entry name" value="KRAB"/>
    <property type="match status" value="1"/>
</dbReference>
<keyword evidence="4" id="KW-1185">Reference proteome</keyword>
<feature type="compositionally biased region" description="Basic and acidic residues" evidence="1">
    <location>
        <begin position="256"/>
        <end position="271"/>
    </location>
</feature>
<dbReference type="InterPro" id="IPR050169">
    <property type="entry name" value="Krueppel_C2H2_ZnF"/>
</dbReference>
<evidence type="ECO:0000313" key="4">
    <source>
        <dbReference type="Proteomes" id="UP001066276"/>
    </source>
</evidence>
<feature type="compositionally biased region" description="Basic and acidic residues" evidence="1">
    <location>
        <begin position="202"/>
        <end position="223"/>
    </location>
</feature>
<accession>A0AAV7P3H0</accession>
<dbReference type="Pfam" id="PF01352">
    <property type="entry name" value="KRAB"/>
    <property type="match status" value="1"/>
</dbReference>
<comment type="caution">
    <text evidence="3">The sequence shown here is derived from an EMBL/GenBank/DDBJ whole genome shotgun (WGS) entry which is preliminary data.</text>
</comment>
<dbReference type="Proteomes" id="UP001066276">
    <property type="component" value="Chromosome 7"/>
</dbReference>
<dbReference type="InterPro" id="IPR001909">
    <property type="entry name" value="KRAB"/>
</dbReference>
<sequence>MPTPQPDQVQVTIQDTFACFSKEEWKLLQEWQKELYRNVMKEIHQALIALGPLIATTVSSLTAKEKQELPSRGHPEPERSHANLSLNNDTCPEKDEEPISVFLDRHCMEVERRITDPSSGLEITSVHIKEEEEDFDCSDHHNNKEVVSANSQAGHPIISSLFSQKIKSEEGMCLQESTKHERRVSAEERRSVKMKANSSAGDTERTAYRRARVKDVKKAEKGAPSRGYVWSEGNEEPRADTVTQKGPGHFQNTPCREAENSVGKKEEDGDKRRVRTSIGETQSQPGDVGTRSQGEEVQPEDGEPLAQGGESQLDNSQKRQFRKESQPEDGDSETTGDVGGRGRAGTSHVLRKTWPDQVQGVYWGWGGNGKDPLPSMKALDE</sequence>